<accession>A0A5S4YE82</accession>
<reference evidence="2 3" key="1">
    <citation type="submission" date="2019-08" db="EMBL/GenBank/DDBJ databases">
        <title>Bradyrhizobium hipponensis sp. nov., a rhizobium isolated from a Lupinus angustifolius root nodule in Tunisia.</title>
        <authorList>
            <person name="Off K."/>
            <person name="Rejili M."/>
            <person name="Mars M."/>
            <person name="Brachmann A."/>
            <person name="Marin M."/>
        </authorList>
    </citation>
    <scope>NUCLEOTIDE SEQUENCE [LARGE SCALE GENOMIC DNA]</scope>
    <source>
        <strain evidence="3">aSej3</strain>
    </source>
</reference>
<comment type="caution">
    <text evidence="2">The sequence shown here is derived from an EMBL/GenBank/DDBJ whole genome shotgun (WGS) entry which is preliminary data.</text>
</comment>
<dbReference type="EMBL" id="VSTH01000126">
    <property type="protein sequence ID" value="TYO62711.1"/>
    <property type="molecule type" value="Genomic_DNA"/>
</dbReference>
<evidence type="ECO:0000313" key="3">
    <source>
        <dbReference type="Proteomes" id="UP000324797"/>
    </source>
</evidence>
<proteinExistence type="predicted"/>
<feature type="chain" id="PRO_5024371853" description="DUF680 domain-containing protein" evidence="1">
    <location>
        <begin position="23"/>
        <end position="70"/>
    </location>
</feature>
<keyword evidence="1" id="KW-0732">Signal</keyword>
<dbReference type="RefSeq" id="WP_148743448.1">
    <property type="nucleotide sequence ID" value="NZ_VSTH01000126.1"/>
</dbReference>
<evidence type="ECO:0000256" key="1">
    <source>
        <dbReference type="SAM" id="SignalP"/>
    </source>
</evidence>
<keyword evidence="3" id="KW-1185">Reference proteome</keyword>
<evidence type="ECO:0000313" key="2">
    <source>
        <dbReference type="EMBL" id="TYO62711.1"/>
    </source>
</evidence>
<dbReference type="Proteomes" id="UP000324797">
    <property type="component" value="Unassembled WGS sequence"/>
</dbReference>
<organism evidence="2 3">
    <name type="scientific">Bradyrhizobium hipponense</name>
    <dbReference type="NCBI Taxonomy" id="2605638"/>
    <lineage>
        <taxon>Bacteria</taxon>
        <taxon>Pseudomonadati</taxon>
        <taxon>Pseudomonadota</taxon>
        <taxon>Alphaproteobacteria</taxon>
        <taxon>Hyphomicrobiales</taxon>
        <taxon>Nitrobacteraceae</taxon>
        <taxon>Bradyrhizobium</taxon>
    </lineage>
</organism>
<name>A0A5S4YE82_9BRAD</name>
<feature type="signal peptide" evidence="1">
    <location>
        <begin position="1"/>
        <end position="22"/>
    </location>
</feature>
<dbReference type="AlphaFoldDB" id="A0A5S4YE82"/>
<sequence length="70" mass="7303">MTKHRRISGFVAVALLAAATTAVTIKSYSSSADRPAASANAMSIGELTAGAGKLPTDEFDDQSVIYSKKR</sequence>
<protein>
    <recommendedName>
        <fullName evidence="4">DUF680 domain-containing protein</fullName>
    </recommendedName>
</protein>
<gene>
    <name evidence="2" type="ORF">FXV83_31345</name>
</gene>
<evidence type="ECO:0008006" key="4">
    <source>
        <dbReference type="Google" id="ProtNLM"/>
    </source>
</evidence>